<feature type="compositionally biased region" description="Basic and acidic residues" evidence="8">
    <location>
        <begin position="680"/>
        <end position="692"/>
    </location>
</feature>
<feature type="coiled-coil region" evidence="7">
    <location>
        <begin position="1192"/>
        <end position="1219"/>
    </location>
</feature>
<keyword evidence="3 6" id="KW-0863">Zinc-finger</keyword>
<dbReference type="InterPro" id="IPR000571">
    <property type="entry name" value="Znf_CCCH"/>
</dbReference>
<evidence type="ECO:0000256" key="2">
    <source>
        <dbReference type="ARBA" id="ARBA00022737"/>
    </source>
</evidence>
<dbReference type="EMBL" id="QPKB01000009">
    <property type="protein sequence ID" value="RWR92775.1"/>
    <property type="molecule type" value="Genomic_DNA"/>
</dbReference>
<dbReference type="STRING" id="337451.A0A443PPW2"/>
<keyword evidence="11" id="KW-1185">Reference proteome</keyword>
<feature type="domain" description="C3H1-type" evidence="9">
    <location>
        <begin position="1343"/>
        <end position="1372"/>
    </location>
</feature>
<feature type="compositionally biased region" description="Pro residues" evidence="8">
    <location>
        <begin position="69"/>
        <end position="84"/>
    </location>
</feature>
<feature type="domain" description="C3H1-type" evidence="9">
    <location>
        <begin position="1398"/>
        <end position="1424"/>
    </location>
</feature>
<dbReference type="PANTHER" id="PTHR46156">
    <property type="entry name" value="CCCH ZINGC FINGER"/>
    <property type="match status" value="1"/>
</dbReference>
<keyword evidence="2" id="KW-0677">Repeat</keyword>
<keyword evidence="1 6" id="KW-0479">Metal-binding</keyword>
<keyword evidence="7" id="KW-0175">Coiled coil</keyword>
<dbReference type="FunFam" id="4.10.1000.10:FF:000008">
    <property type="entry name" value="zinc finger CCCH domain-containing protein 3"/>
    <property type="match status" value="1"/>
</dbReference>
<dbReference type="SMART" id="SM00356">
    <property type="entry name" value="ZnF_C3H1"/>
    <property type="match status" value="5"/>
</dbReference>
<organism evidence="10 11">
    <name type="scientific">Cinnamomum micranthum f. kanehirae</name>
    <dbReference type="NCBI Taxonomy" id="337451"/>
    <lineage>
        <taxon>Eukaryota</taxon>
        <taxon>Viridiplantae</taxon>
        <taxon>Streptophyta</taxon>
        <taxon>Embryophyta</taxon>
        <taxon>Tracheophyta</taxon>
        <taxon>Spermatophyta</taxon>
        <taxon>Magnoliopsida</taxon>
        <taxon>Magnoliidae</taxon>
        <taxon>Laurales</taxon>
        <taxon>Lauraceae</taxon>
        <taxon>Cinnamomum</taxon>
    </lineage>
</organism>
<evidence type="ECO:0000256" key="6">
    <source>
        <dbReference type="PROSITE-ProRule" id="PRU00723"/>
    </source>
</evidence>
<evidence type="ECO:0000259" key="9">
    <source>
        <dbReference type="PROSITE" id="PS50103"/>
    </source>
</evidence>
<feature type="zinc finger region" description="C3H1-type" evidence="6">
    <location>
        <begin position="1343"/>
        <end position="1372"/>
    </location>
</feature>
<comment type="caution">
    <text evidence="10">The sequence shown here is derived from an EMBL/GenBank/DDBJ whole genome shotgun (WGS) entry which is preliminary data.</text>
</comment>
<dbReference type="GO" id="GO:0008270">
    <property type="term" value="F:zinc ion binding"/>
    <property type="evidence" value="ECO:0007669"/>
    <property type="project" value="UniProtKB-KW"/>
</dbReference>
<sequence length="1585" mass="176431">MDSFRHPFPNTNSGNNNNRYVPIPPPRFPDADPNRHLLLHPHPQHHHHRPLPPLHHHNNTRNDLILPSLRPPYNPTLLSPPPMIFHPRPPRVSDPYPFRDDEPTRRSSPPLVWKDRPFPPRPPLVIHRDPNAPRIRFPLPESENPNPLRRKRFNPDLERLEFERPWREFAADDRIDDSWSRDPRSHLRSHDLRRQVRRRTFPSDHFNDFDSIPMVGSHGHGSVERGIVERNPFERLNVQERISGIGGRVEAPSSSGFFSNHSMEGENEVGIEDNGIRVGYGKRFHINKMGKGKRTMVQANKPQKISALLRIQGGSNMNRKRNDEQFVQSSYFGDSNAAASQGESPVVFSDDRVKKVSSPVELDVSFKSDSLVAKAIFPTNNPSTGSNKQSLIKIKKKKKKVVDSVSHVPTSEWGKIDSKVTASSSHRPMKVSEKARVSKAGPVAGSAAAAANDPGLISSQSRVLVPLENNAAPAVSSVKENPKSTRVVCVEDDAERLQSNGKELATFDMILTLSGIEGDRQEGIPAGTATDCREVSVEVGDRGGNIESVEQTEVGAMEEHENSGCSEKCQDTAELHSEAREELGPSPLEVESLPTRAMEGDGCNQIVEEGLHQSDDNLREAVASLISTSNYTKEDTVHVIDRLSRIDFPESLPVAPEVGSLNEHQSFSQVSDENGCMDNSKQDEETADKDDFSLNDIDSAVPKPKVNEKPDDRMLISSHVITEKKLSLQSLTTKRPSTDVKLASEVLIGKRIPRQISGISGSLPPRAGFGSGHVKEKNSSTRIVRPRTWRRTDSSSTFPSPVHESGLASGPTDRQSPKRFGKVLTPSYIRKGNSLVRKSTPVAVATSSRAPPILGTSLYRSNATNEDTLKSCMVSKRNVDCTDGSTGGGGNPSFERPKTPPLSHATKSVNCMTEISRDSSISTLADPLTQAGLEIPAHAALDLPLNEDVCGHARTPENQAPYSVVSNLGTQRTVNDRKLKSPRTKKVMYVKRKSNQLVAAPRPESRDSAVPITEKTHAVYFKRRKNQLVRNIASLKSQAKQVIAIPDDGSNSEGQSAPKISTLKCSRGSSKRLLDKVLEKTCKPSKFALVWTLSGSKSHHKDNALMQRRKVLPCLFPWKRTTYRRSSISNITPVLNKGSSSLIKKLKLSQQRDTVYTRSTSGFSLRKSRVLSIGGSSLKWSKSIERRSKKASEEATLAVAAAERKKREQKRAASTAKVKDGNPCVRKSANGMELQPGERIFCVGSVRYKMDSSKRTLLRIPDEESSSTVKLQSEKGTRISFVPRRLLIGNDEYVDIFFVLCFKRRYIRIGNGNQLVRDPKRLTRILASEKIRWSLHTARLRIAKKQQYCQFFTRFGKCNKDDGKCPYIHDPTKVAVCTKFLKGRCSSSNCKLTHKVIPERMPDCSYFLKGLCTNGKCPYRHVNVNSNASVCEGFLRGYCADGDECHKKHSYVCPVFEANGMCPQGSACKLHHPNTGNKSRKRKRLKDERKTRRRYFGSVGLIDAGESEAKASDDHIAEQSGDIFFCDGQYADYIGLDFSDEEAREINHMMDTTDLCEGEPSESLDSPIKPVHFKSISQHDEDIRC</sequence>
<dbReference type="GO" id="GO:0003677">
    <property type="term" value="F:DNA binding"/>
    <property type="evidence" value="ECO:0007669"/>
    <property type="project" value="UniProtKB-KW"/>
</dbReference>
<evidence type="ECO:0000256" key="7">
    <source>
        <dbReference type="SAM" id="Coils"/>
    </source>
</evidence>
<proteinExistence type="predicted"/>
<keyword evidence="4 6" id="KW-0862">Zinc</keyword>
<dbReference type="FunFam" id="4.10.1000.10:FF:000022">
    <property type="entry name" value="Zinc finger CCCH domain-containing protein 7"/>
    <property type="match status" value="1"/>
</dbReference>
<protein>
    <recommendedName>
        <fullName evidence="9">C3H1-type domain-containing protein</fullName>
    </recommendedName>
</protein>
<evidence type="ECO:0000256" key="1">
    <source>
        <dbReference type="ARBA" id="ARBA00022723"/>
    </source>
</evidence>
<dbReference type="PROSITE" id="PS50103">
    <property type="entry name" value="ZF_C3H1"/>
    <property type="match status" value="3"/>
</dbReference>
<feature type="zinc finger region" description="C3H1-type" evidence="6">
    <location>
        <begin position="1398"/>
        <end position="1424"/>
    </location>
</feature>
<gene>
    <name evidence="10" type="ORF">CKAN_02199900</name>
</gene>
<evidence type="ECO:0000256" key="4">
    <source>
        <dbReference type="ARBA" id="ARBA00022833"/>
    </source>
</evidence>
<evidence type="ECO:0000313" key="10">
    <source>
        <dbReference type="EMBL" id="RWR92775.1"/>
    </source>
</evidence>
<name>A0A443PPW2_9MAGN</name>
<feature type="region of interest" description="Disordered" evidence="8">
    <location>
        <begin position="419"/>
        <end position="438"/>
    </location>
</feature>
<reference evidence="10 11" key="1">
    <citation type="journal article" date="2019" name="Nat. Plants">
        <title>Stout camphor tree genome fills gaps in understanding of flowering plant genome evolution.</title>
        <authorList>
            <person name="Chaw S.M."/>
            <person name="Liu Y.C."/>
            <person name="Wu Y.W."/>
            <person name="Wang H.Y."/>
            <person name="Lin C.I."/>
            <person name="Wu C.S."/>
            <person name="Ke H.M."/>
            <person name="Chang L.Y."/>
            <person name="Hsu C.Y."/>
            <person name="Yang H.T."/>
            <person name="Sudianto E."/>
            <person name="Hsu M.H."/>
            <person name="Wu K.P."/>
            <person name="Wang L.N."/>
            <person name="Leebens-Mack J.H."/>
            <person name="Tsai I.J."/>
        </authorList>
    </citation>
    <scope>NUCLEOTIDE SEQUENCE [LARGE SCALE GENOMIC DNA]</scope>
    <source>
        <strain evidence="11">cv. Chaw 1501</strain>
        <tissue evidence="10">Young leaves</tissue>
    </source>
</reference>
<dbReference type="GO" id="GO:0005634">
    <property type="term" value="C:nucleus"/>
    <property type="evidence" value="ECO:0007669"/>
    <property type="project" value="UniProtKB-ARBA"/>
</dbReference>
<keyword evidence="5" id="KW-0238">DNA-binding</keyword>
<feature type="region of interest" description="Disordered" evidence="8">
    <location>
        <begin position="758"/>
        <end position="820"/>
    </location>
</feature>
<evidence type="ECO:0000256" key="8">
    <source>
        <dbReference type="SAM" id="MobiDB-lite"/>
    </source>
</evidence>
<feature type="compositionally biased region" description="Basic residues" evidence="8">
    <location>
        <begin position="37"/>
        <end position="59"/>
    </location>
</feature>
<evidence type="ECO:0000256" key="3">
    <source>
        <dbReference type="ARBA" id="ARBA00022771"/>
    </source>
</evidence>
<evidence type="ECO:0000313" key="11">
    <source>
        <dbReference type="Proteomes" id="UP000283530"/>
    </source>
</evidence>
<dbReference type="Gene3D" id="4.10.1000.10">
    <property type="entry name" value="Zinc finger, CCCH-type"/>
    <property type="match status" value="2"/>
</dbReference>
<feature type="region of interest" description="Disordered" evidence="8">
    <location>
        <begin position="883"/>
        <end position="905"/>
    </location>
</feature>
<dbReference type="OrthoDB" id="3247158at2759"/>
<feature type="zinc finger region" description="C3H1-type" evidence="6">
    <location>
        <begin position="1425"/>
        <end position="1452"/>
    </location>
</feature>
<feature type="region of interest" description="Disordered" evidence="8">
    <location>
        <begin position="666"/>
        <end position="711"/>
    </location>
</feature>
<feature type="domain" description="C3H1-type" evidence="9">
    <location>
        <begin position="1425"/>
        <end position="1452"/>
    </location>
</feature>
<dbReference type="Proteomes" id="UP000283530">
    <property type="component" value="Unassembled WGS sequence"/>
</dbReference>
<feature type="region of interest" description="Disordered" evidence="8">
    <location>
        <begin position="1"/>
        <end position="150"/>
    </location>
</feature>
<dbReference type="PANTHER" id="PTHR46156:SF1">
    <property type="entry name" value="ZINC FINGER CCCH DOMAIN-CONTAINING PROTEIN 3"/>
    <property type="match status" value="1"/>
</dbReference>
<accession>A0A443PPW2</accession>
<evidence type="ECO:0000256" key="5">
    <source>
        <dbReference type="ARBA" id="ARBA00023125"/>
    </source>
</evidence>